<proteinExistence type="predicted"/>
<evidence type="ECO:0000259" key="1">
    <source>
        <dbReference type="Pfam" id="PF09995"/>
    </source>
</evidence>
<dbReference type="Proteomes" id="UP001429354">
    <property type="component" value="Unassembled WGS sequence"/>
</dbReference>
<comment type="caution">
    <text evidence="2">The sequence shown here is derived from an EMBL/GenBank/DDBJ whole genome shotgun (WGS) entry which is preliminary data.</text>
</comment>
<evidence type="ECO:0000313" key="3">
    <source>
        <dbReference type="Proteomes" id="UP001429354"/>
    </source>
</evidence>
<name>A0ABX0AL31_9GAMM</name>
<accession>A0ABX0AL31</accession>
<dbReference type="InterPro" id="IPR018713">
    <property type="entry name" value="MPAB/Lcp_cat_dom"/>
</dbReference>
<dbReference type="PANTHER" id="PTHR36151:SF3">
    <property type="entry name" value="ER-BOUND OXYGENASE MPAB_MPAB'_RUBBER OXYGENASE CATALYTIC DOMAIN-CONTAINING PROTEIN"/>
    <property type="match status" value="1"/>
</dbReference>
<reference evidence="2 3" key="1">
    <citation type="submission" date="2018-07" db="EMBL/GenBank/DDBJ databases">
        <title>Whole genome Sequencing of Pseudoxanthomonas gei KCTC 32298 (T).</title>
        <authorList>
            <person name="Kumar S."/>
            <person name="Bansal K."/>
            <person name="Kaur A."/>
            <person name="Patil P."/>
            <person name="Sharma S."/>
            <person name="Patil P.B."/>
        </authorList>
    </citation>
    <scope>NUCLEOTIDE SEQUENCE [LARGE SCALE GENOMIC DNA]</scope>
    <source>
        <strain evidence="2 3">KCTC 32298</strain>
    </source>
</reference>
<dbReference type="PANTHER" id="PTHR36151">
    <property type="entry name" value="BLR2777 PROTEIN"/>
    <property type="match status" value="1"/>
</dbReference>
<gene>
    <name evidence="2" type="ORF">DT603_14005</name>
</gene>
<evidence type="ECO:0000313" key="2">
    <source>
        <dbReference type="EMBL" id="NDK39954.1"/>
    </source>
</evidence>
<dbReference type="RefSeq" id="WP_162350612.1">
    <property type="nucleotide sequence ID" value="NZ_QOVG01000010.1"/>
</dbReference>
<organism evidence="2 3">
    <name type="scientific">Pseudoxanthomonas gei</name>
    <dbReference type="NCBI Taxonomy" id="1383030"/>
    <lineage>
        <taxon>Bacteria</taxon>
        <taxon>Pseudomonadati</taxon>
        <taxon>Pseudomonadota</taxon>
        <taxon>Gammaproteobacteria</taxon>
        <taxon>Lysobacterales</taxon>
        <taxon>Lysobacteraceae</taxon>
        <taxon>Pseudoxanthomonas</taxon>
    </lineage>
</organism>
<sequence length="267" mass="30515">MSDANASPDTVHLADITREAYIYFGAGATVILQMANPGVGLGVARHSATLERPLDRLRATMSYVYATTLGTDEERAAVARHVNRAHGPVRSPLYNAFDPDLQLWVAATLYRSAVDLHDLFAGPLSAANEETLYREAWVYGSTLQVRDAQWPPTLQEFQPWWEAQRAGFSVDAEVREYVHQVLKGGSAPWYTRGLLPMQRFVTRGLLPPDLRRDFQLPWSEQDAKHWARFKRWAPRVYWAMPAFLRHLPAHFYLRDLRRRMAKQPSQG</sequence>
<dbReference type="Pfam" id="PF09995">
    <property type="entry name" value="MPAB_Lcp_cat"/>
    <property type="match status" value="1"/>
</dbReference>
<feature type="domain" description="ER-bound oxygenase mpaB/mpaB'/Rubber oxygenase catalytic" evidence="1">
    <location>
        <begin position="18"/>
        <end position="233"/>
    </location>
</feature>
<dbReference type="EMBL" id="QOVG01000010">
    <property type="protein sequence ID" value="NDK39954.1"/>
    <property type="molecule type" value="Genomic_DNA"/>
</dbReference>
<keyword evidence="3" id="KW-1185">Reference proteome</keyword>
<protein>
    <submittedName>
        <fullName evidence="2">DUF2236 domain-containing protein</fullName>
    </submittedName>
</protein>